<keyword evidence="2" id="KW-0238">DNA-binding</keyword>
<protein>
    <submittedName>
        <fullName evidence="3">Putative restriction endonuclease S subunit</fullName>
        <ecNumber evidence="3">3.1.21.3</ecNumber>
    </submittedName>
</protein>
<evidence type="ECO:0000313" key="4">
    <source>
        <dbReference type="Proteomes" id="UP000199169"/>
    </source>
</evidence>
<keyword evidence="1" id="KW-0680">Restriction system</keyword>
<dbReference type="Gene3D" id="1.10.287.1120">
    <property type="entry name" value="Bipartite methylase S protein"/>
    <property type="match status" value="1"/>
</dbReference>
<proteinExistence type="predicted"/>
<evidence type="ECO:0000256" key="2">
    <source>
        <dbReference type="ARBA" id="ARBA00023125"/>
    </source>
</evidence>
<dbReference type="GO" id="GO:0003677">
    <property type="term" value="F:DNA binding"/>
    <property type="evidence" value="ECO:0007669"/>
    <property type="project" value="UniProtKB-KW"/>
</dbReference>
<sequence>MTWPKAKLKFVARFGYGDALPTDEVQDGPFQVFGSNGPFASFSRANTGAPAIVVGRKGSYGKVNWTPEPCYASDTTFFVDESTSENHLRWIFWLLQTLRLDEGTDEAAVPGLNRESAYSRHVLVPPVPQQRAIADYLDRETARLDALVAAKERLLGLLAEKRRALITRAVTRGLDPRAPLRDSGIPWLGEIPAPWETERTRWLFKERDQRSATGEEELLTVSHLTGVTPRSEKDVNMFEAETTEGYKICLTGDLVINTLWAWMGAMGVSPVDGIASPAYNVYEPGDRLEPSYLDALVRLPVFAQEVTRYSKGVWSSRLRLYPEGFFEVFLPVPSLSEQRAIVAHIAVETKKIDKLRIATERSTTLLKERRAALIAAVVTGQINVESAA</sequence>
<dbReference type="GO" id="GO:0009307">
    <property type="term" value="P:DNA restriction-modification system"/>
    <property type="evidence" value="ECO:0007669"/>
    <property type="project" value="UniProtKB-KW"/>
</dbReference>
<keyword evidence="3" id="KW-0378">Hydrolase</keyword>
<dbReference type="GO" id="GO:0009035">
    <property type="term" value="F:type I site-specific deoxyribonuclease activity"/>
    <property type="evidence" value="ECO:0007669"/>
    <property type="project" value="UniProtKB-EC"/>
</dbReference>
<dbReference type="EC" id="3.1.21.3" evidence="3"/>
<dbReference type="EMBL" id="FLQX01000103">
    <property type="protein sequence ID" value="SBT05925.1"/>
    <property type="molecule type" value="Genomic_DNA"/>
</dbReference>
<dbReference type="STRING" id="1860102.ACCAA_280008"/>
<organism evidence="3 4">
    <name type="scientific">Candidatus Accumulibacter aalborgensis</name>
    <dbReference type="NCBI Taxonomy" id="1860102"/>
    <lineage>
        <taxon>Bacteria</taxon>
        <taxon>Pseudomonadati</taxon>
        <taxon>Pseudomonadota</taxon>
        <taxon>Betaproteobacteria</taxon>
        <taxon>Candidatus Accumulibacter</taxon>
    </lineage>
</organism>
<dbReference type="PANTHER" id="PTHR43140">
    <property type="entry name" value="TYPE-1 RESTRICTION ENZYME ECOKI SPECIFICITY PROTEIN"/>
    <property type="match status" value="1"/>
</dbReference>
<dbReference type="PANTHER" id="PTHR43140:SF1">
    <property type="entry name" value="TYPE I RESTRICTION ENZYME ECOKI SPECIFICITY SUBUNIT"/>
    <property type="match status" value="1"/>
</dbReference>
<gene>
    <name evidence="3" type="ORF">ACCAA_280008</name>
</gene>
<evidence type="ECO:0000256" key="1">
    <source>
        <dbReference type="ARBA" id="ARBA00022747"/>
    </source>
</evidence>
<dbReference type="CDD" id="cd17267">
    <property type="entry name" value="RMtype1_S_EcoAO83I-TRD1-CR1_like"/>
    <property type="match status" value="1"/>
</dbReference>
<dbReference type="InterPro" id="IPR044946">
    <property type="entry name" value="Restrct_endonuc_typeI_TRD_sf"/>
</dbReference>
<dbReference type="Proteomes" id="UP000199169">
    <property type="component" value="Unassembled WGS sequence"/>
</dbReference>
<name>A0A1A8XLA1_9PROT</name>
<keyword evidence="3" id="KW-0255">Endonuclease</keyword>
<evidence type="ECO:0000313" key="3">
    <source>
        <dbReference type="EMBL" id="SBT05925.1"/>
    </source>
</evidence>
<dbReference type="InterPro" id="IPR051212">
    <property type="entry name" value="Type-I_RE_S_subunit"/>
</dbReference>
<accession>A0A1A8XLA1</accession>
<keyword evidence="3" id="KW-0540">Nuclease</keyword>
<dbReference type="Gene3D" id="3.90.220.20">
    <property type="entry name" value="DNA methylase specificity domains"/>
    <property type="match status" value="2"/>
</dbReference>
<dbReference type="AlphaFoldDB" id="A0A1A8XLA1"/>
<dbReference type="RefSeq" id="WP_245754509.1">
    <property type="nucleotide sequence ID" value="NZ_FLQX01000103.1"/>
</dbReference>
<dbReference type="SUPFAM" id="SSF116734">
    <property type="entry name" value="DNA methylase specificity domain"/>
    <property type="match status" value="2"/>
</dbReference>
<reference evidence="3 4" key="1">
    <citation type="submission" date="2016-06" db="EMBL/GenBank/DDBJ databases">
        <authorList>
            <person name="Kjaerup R.B."/>
            <person name="Dalgaard T.S."/>
            <person name="Juul-Madsen H.R."/>
        </authorList>
    </citation>
    <scope>NUCLEOTIDE SEQUENCE [LARGE SCALE GENOMIC DNA]</scope>
    <source>
        <strain evidence="3">3</strain>
    </source>
</reference>
<keyword evidence="4" id="KW-1185">Reference proteome</keyword>